<dbReference type="Proteomes" id="UP001225596">
    <property type="component" value="Unassembled WGS sequence"/>
</dbReference>
<protein>
    <submittedName>
        <fullName evidence="2">SlyX family protein</fullName>
    </submittedName>
</protein>
<dbReference type="RefSeq" id="WP_338435418.1">
    <property type="nucleotide sequence ID" value="NZ_JAUYVH010000001.1"/>
</dbReference>
<dbReference type="PANTHER" id="PTHR36508:SF1">
    <property type="entry name" value="PROTEIN SLYX"/>
    <property type="match status" value="1"/>
</dbReference>
<dbReference type="PANTHER" id="PTHR36508">
    <property type="entry name" value="PROTEIN SLYX"/>
    <property type="match status" value="1"/>
</dbReference>
<gene>
    <name evidence="2" type="ORF">Q8A64_03715</name>
</gene>
<feature type="coiled-coil region" evidence="1">
    <location>
        <begin position="7"/>
        <end position="55"/>
    </location>
</feature>
<organism evidence="2 3">
    <name type="scientific">Keguizhuia sedimenti</name>
    <dbReference type="NCBI Taxonomy" id="3064264"/>
    <lineage>
        <taxon>Bacteria</taxon>
        <taxon>Pseudomonadati</taxon>
        <taxon>Pseudomonadota</taxon>
        <taxon>Betaproteobacteria</taxon>
        <taxon>Burkholderiales</taxon>
        <taxon>Oxalobacteraceae</taxon>
        <taxon>Keguizhuia</taxon>
    </lineage>
</organism>
<proteinExistence type="predicted"/>
<name>A0ABU1BKJ3_9BURK</name>
<keyword evidence="1" id="KW-0175">Coiled coil</keyword>
<sequence length="69" mass="8121">MVNEERIMDIEVRLARQEDLIDTLNQTVFRQQKKIDELEALCTALARRIKEVADNLSEEAPLDERPPHY</sequence>
<accession>A0ABU1BKJ3</accession>
<dbReference type="InterPro" id="IPR007236">
    <property type="entry name" value="SlyX"/>
</dbReference>
<dbReference type="EMBL" id="JAUYVH010000001">
    <property type="protein sequence ID" value="MDQ9169515.1"/>
    <property type="molecule type" value="Genomic_DNA"/>
</dbReference>
<evidence type="ECO:0000256" key="1">
    <source>
        <dbReference type="SAM" id="Coils"/>
    </source>
</evidence>
<keyword evidence="3" id="KW-1185">Reference proteome</keyword>
<evidence type="ECO:0000313" key="2">
    <source>
        <dbReference type="EMBL" id="MDQ9169515.1"/>
    </source>
</evidence>
<evidence type="ECO:0000313" key="3">
    <source>
        <dbReference type="Proteomes" id="UP001225596"/>
    </source>
</evidence>
<dbReference type="Pfam" id="PF04102">
    <property type="entry name" value="SlyX"/>
    <property type="match status" value="1"/>
</dbReference>
<dbReference type="Gene3D" id="1.20.5.300">
    <property type="match status" value="1"/>
</dbReference>
<reference evidence="2 3" key="1">
    <citation type="submission" date="2023-08" db="EMBL/GenBank/DDBJ databases">
        <title>Oxalobacteraceae gen .nov., isolated from river sludge outside the plant.</title>
        <authorList>
            <person name="Zhao S.Y."/>
        </authorList>
    </citation>
    <scope>NUCLEOTIDE SEQUENCE [LARGE SCALE GENOMIC DNA]</scope>
    <source>
        <strain evidence="2 3">R-40</strain>
    </source>
</reference>
<comment type="caution">
    <text evidence="2">The sequence shown here is derived from an EMBL/GenBank/DDBJ whole genome shotgun (WGS) entry which is preliminary data.</text>
</comment>